<protein>
    <submittedName>
        <fullName evidence="1">Uncharacterized protein</fullName>
    </submittedName>
</protein>
<accession>A0A4S8JZM3</accession>
<dbReference type="Proteomes" id="UP000317650">
    <property type="component" value="Chromosome 5"/>
</dbReference>
<organism evidence="1 2">
    <name type="scientific">Musa balbisiana</name>
    <name type="common">Banana</name>
    <dbReference type="NCBI Taxonomy" id="52838"/>
    <lineage>
        <taxon>Eukaryota</taxon>
        <taxon>Viridiplantae</taxon>
        <taxon>Streptophyta</taxon>
        <taxon>Embryophyta</taxon>
        <taxon>Tracheophyta</taxon>
        <taxon>Spermatophyta</taxon>
        <taxon>Magnoliopsida</taxon>
        <taxon>Liliopsida</taxon>
        <taxon>Zingiberales</taxon>
        <taxon>Musaceae</taxon>
        <taxon>Musa</taxon>
    </lineage>
</organism>
<dbReference type="EMBL" id="PYDT01000003">
    <property type="protein sequence ID" value="THU67788.1"/>
    <property type="molecule type" value="Genomic_DNA"/>
</dbReference>
<proteinExistence type="predicted"/>
<evidence type="ECO:0000313" key="2">
    <source>
        <dbReference type="Proteomes" id="UP000317650"/>
    </source>
</evidence>
<gene>
    <name evidence="1" type="ORF">C4D60_Mb05t28380</name>
</gene>
<reference evidence="1 2" key="1">
    <citation type="journal article" date="2019" name="Nat. Plants">
        <title>Genome sequencing of Musa balbisiana reveals subgenome evolution and function divergence in polyploid bananas.</title>
        <authorList>
            <person name="Yao X."/>
        </authorList>
    </citation>
    <scope>NUCLEOTIDE SEQUENCE [LARGE SCALE GENOMIC DNA]</scope>
    <source>
        <strain evidence="2">cv. DH-PKW</strain>
        <tissue evidence="1">Leaves</tissue>
    </source>
</reference>
<dbReference type="AlphaFoldDB" id="A0A4S8JZM3"/>
<name>A0A4S8JZM3_MUSBA</name>
<sequence length="85" mass="9272">MASHGSLSTRPTNHIFLRTNTLVLTVSNFTLKLDKNAKNINSMKILCWNPLSLLPNNPEKTLIIPPNVICVVTVATLDMGLSSAL</sequence>
<evidence type="ECO:0000313" key="1">
    <source>
        <dbReference type="EMBL" id="THU67788.1"/>
    </source>
</evidence>
<keyword evidence="2" id="KW-1185">Reference proteome</keyword>
<comment type="caution">
    <text evidence="1">The sequence shown here is derived from an EMBL/GenBank/DDBJ whole genome shotgun (WGS) entry which is preliminary data.</text>
</comment>